<gene>
    <name evidence="1" type="ORF">H6G74_21540</name>
</gene>
<dbReference type="RefSeq" id="WP_190969603.1">
    <property type="nucleotide sequence ID" value="NZ_JACJTB010000034.1"/>
</dbReference>
<evidence type="ECO:0000313" key="2">
    <source>
        <dbReference type="Proteomes" id="UP000603457"/>
    </source>
</evidence>
<organism evidence="1 2">
    <name type="scientific">Nostoc spongiaeforme FACHB-130</name>
    <dbReference type="NCBI Taxonomy" id="1357510"/>
    <lineage>
        <taxon>Bacteria</taxon>
        <taxon>Bacillati</taxon>
        <taxon>Cyanobacteriota</taxon>
        <taxon>Cyanophyceae</taxon>
        <taxon>Nostocales</taxon>
        <taxon>Nostocaceae</taxon>
        <taxon>Nostoc</taxon>
    </lineage>
</organism>
<sequence length="58" mass="6977">MAKIWTGFCIFWQNYGKNQVCDRSFASPKTQTTQIFGKNWQKIFARQKTRQKKSLHKH</sequence>
<dbReference type="Proteomes" id="UP000603457">
    <property type="component" value="Unassembled WGS sequence"/>
</dbReference>
<protein>
    <submittedName>
        <fullName evidence="1">Uncharacterized protein</fullName>
    </submittedName>
</protein>
<comment type="caution">
    <text evidence="1">The sequence shown here is derived from an EMBL/GenBank/DDBJ whole genome shotgun (WGS) entry which is preliminary data.</text>
</comment>
<dbReference type="EMBL" id="JACJTB010000034">
    <property type="protein sequence ID" value="MBD2596896.1"/>
    <property type="molecule type" value="Genomic_DNA"/>
</dbReference>
<reference evidence="1 2" key="1">
    <citation type="journal article" date="2020" name="ISME J.">
        <title>Comparative genomics reveals insights into cyanobacterial evolution and habitat adaptation.</title>
        <authorList>
            <person name="Chen M.Y."/>
            <person name="Teng W.K."/>
            <person name="Zhao L."/>
            <person name="Hu C.X."/>
            <person name="Zhou Y.K."/>
            <person name="Han B.P."/>
            <person name="Song L.R."/>
            <person name="Shu W.S."/>
        </authorList>
    </citation>
    <scope>NUCLEOTIDE SEQUENCE [LARGE SCALE GENOMIC DNA]</scope>
    <source>
        <strain evidence="1 2">FACHB-130</strain>
    </source>
</reference>
<evidence type="ECO:0000313" key="1">
    <source>
        <dbReference type="EMBL" id="MBD2596896.1"/>
    </source>
</evidence>
<proteinExistence type="predicted"/>
<name>A0ABR8G0Z4_9NOSO</name>
<keyword evidence="2" id="KW-1185">Reference proteome</keyword>
<accession>A0ABR8G0Z4</accession>